<evidence type="ECO:0000313" key="2">
    <source>
        <dbReference type="Proteomes" id="UP000326396"/>
    </source>
</evidence>
<reference evidence="1 2" key="1">
    <citation type="submission" date="2019-05" db="EMBL/GenBank/DDBJ databases">
        <title>Mikania micrantha, genome provides insights into the molecular mechanism of rapid growth.</title>
        <authorList>
            <person name="Liu B."/>
        </authorList>
    </citation>
    <scope>NUCLEOTIDE SEQUENCE [LARGE SCALE GENOMIC DNA]</scope>
    <source>
        <strain evidence="1">NLD-2019</strain>
        <tissue evidence="1">Leaf</tissue>
    </source>
</reference>
<dbReference type="EMBL" id="SZYD01000019">
    <property type="protein sequence ID" value="KAD2394413.1"/>
    <property type="molecule type" value="Genomic_DNA"/>
</dbReference>
<protein>
    <submittedName>
        <fullName evidence="1">Uncharacterized protein</fullName>
    </submittedName>
</protein>
<organism evidence="1 2">
    <name type="scientific">Mikania micrantha</name>
    <name type="common">bitter vine</name>
    <dbReference type="NCBI Taxonomy" id="192012"/>
    <lineage>
        <taxon>Eukaryota</taxon>
        <taxon>Viridiplantae</taxon>
        <taxon>Streptophyta</taxon>
        <taxon>Embryophyta</taxon>
        <taxon>Tracheophyta</taxon>
        <taxon>Spermatophyta</taxon>
        <taxon>Magnoliopsida</taxon>
        <taxon>eudicotyledons</taxon>
        <taxon>Gunneridae</taxon>
        <taxon>Pentapetalae</taxon>
        <taxon>asterids</taxon>
        <taxon>campanulids</taxon>
        <taxon>Asterales</taxon>
        <taxon>Asteraceae</taxon>
        <taxon>Asteroideae</taxon>
        <taxon>Heliantheae alliance</taxon>
        <taxon>Eupatorieae</taxon>
        <taxon>Mikania</taxon>
    </lineage>
</organism>
<evidence type="ECO:0000313" key="1">
    <source>
        <dbReference type="EMBL" id="KAD2394413.1"/>
    </source>
</evidence>
<dbReference type="Proteomes" id="UP000326396">
    <property type="component" value="Linkage Group LG9"/>
</dbReference>
<accession>A0A5N6LQ94</accession>
<dbReference type="AlphaFoldDB" id="A0A5N6LQ94"/>
<comment type="caution">
    <text evidence="1">The sequence shown here is derived from an EMBL/GenBank/DDBJ whole genome shotgun (WGS) entry which is preliminary data.</text>
</comment>
<gene>
    <name evidence="1" type="ORF">E3N88_41390</name>
</gene>
<keyword evidence="2" id="KW-1185">Reference proteome</keyword>
<sequence length="91" mass="10505">MERRFTSLPETAPLQQRKAFCLLPLAPHTSGALFQTKTGYHGCYRRSEVCVERRGSFFSGDEGCRPLKVIKLRFDSRWASHEARFKVLITE</sequence>
<name>A0A5N6LQ94_9ASTR</name>
<proteinExistence type="predicted"/>